<keyword evidence="7" id="KW-1185">Reference proteome</keyword>
<evidence type="ECO:0000313" key="7">
    <source>
        <dbReference type="Proteomes" id="UP000543030"/>
    </source>
</evidence>
<comment type="similarity">
    <text evidence="1">Belongs to the LysR transcriptional regulatory family.</text>
</comment>
<proteinExistence type="inferred from homology"/>
<accession>A0A840RCR1</accession>
<evidence type="ECO:0000256" key="3">
    <source>
        <dbReference type="ARBA" id="ARBA00023125"/>
    </source>
</evidence>
<dbReference type="Pfam" id="PF03466">
    <property type="entry name" value="LysR_substrate"/>
    <property type="match status" value="1"/>
</dbReference>
<dbReference type="AlphaFoldDB" id="A0A840RCR1"/>
<keyword evidence="4" id="KW-0804">Transcription</keyword>
<dbReference type="CDD" id="cd08477">
    <property type="entry name" value="PBP2_CrgA_like_8"/>
    <property type="match status" value="1"/>
</dbReference>
<keyword evidence="3 6" id="KW-0238">DNA-binding</keyword>
<dbReference type="InterPro" id="IPR000847">
    <property type="entry name" value="LysR_HTH_N"/>
</dbReference>
<dbReference type="InterPro" id="IPR036388">
    <property type="entry name" value="WH-like_DNA-bd_sf"/>
</dbReference>
<evidence type="ECO:0000256" key="1">
    <source>
        <dbReference type="ARBA" id="ARBA00009437"/>
    </source>
</evidence>
<evidence type="ECO:0000256" key="2">
    <source>
        <dbReference type="ARBA" id="ARBA00023015"/>
    </source>
</evidence>
<sequence>MDRLQSMEIFVRVVDLGGFTAAAKEFDISATMVGKHVQALEQRLGVRLLNRTTRRQGLTEAGRMYYQRCRQALAEVEAADASVDILRNAPRGELRISAPVSFGANQLSPALTGFLQTFPEINVALHLNDRVVDLVEDGYDAVIRIGKLNDSGLIARPLRPYRMLLCASPAYLARRGTPQLPTDLPHHECMDFLRWETEHTWRMFGESGEIQVQVPARLTINNGQALRNAALAGFGIVMQSEAVLADDLACGRLVQLLPDFTPPARPMHLIYQADRQPTPKLSEFINFMLAHFGG</sequence>
<dbReference type="PANTHER" id="PTHR30537:SF5">
    <property type="entry name" value="HTH-TYPE TRANSCRIPTIONAL ACTIVATOR TTDR-RELATED"/>
    <property type="match status" value="1"/>
</dbReference>
<keyword evidence="2" id="KW-0805">Transcription regulation</keyword>
<reference evidence="6 7" key="1">
    <citation type="submission" date="2020-08" db="EMBL/GenBank/DDBJ databases">
        <title>Genomic Encyclopedia of Type Strains, Phase IV (KMG-IV): sequencing the most valuable type-strain genomes for metagenomic binning, comparative biology and taxonomic classification.</title>
        <authorList>
            <person name="Goeker M."/>
        </authorList>
    </citation>
    <scope>NUCLEOTIDE SEQUENCE [LARGE SCALE GENOMIC DNA]</scope>
    <source>
        <strain evidence="6 7">DSM 18233</strain>
    </source>
</reference>
<organism evidence="6 7">
    <name type="scientific">Silvimonas terrae</name>
    <dbReference type="NCBI Taxonomy" id="300266"/>
    <lineage>
        <taxon>Bacteria</taxon>
        <taxon>Pseudomonadati</taxon>
        <taxon>Pseudomonadota</taxon>
        <taxon>Betaproteobacteria</taxon>
        <taxon>Neisseriales</taxon>
        <taxon>Chitinibacteraceae</taxon>
        <taxon>Silvimonas</taxon>
    </lineage>
</organism>
<dbReference type="Proteomes" id="UP000543030">
    <property type="component" value="Unassembled WGS sequence"/>
</dbReference>
<evidence type="ECO:0000313" key="6">
    <source>
        <dbReference type="EMBL" id="MBB5190328.1"/>
    </source>
</evidence>
<comment type="caution">
    <text evidence="6">The sequence shown here is derived from an EMBL/GenBank/DDBJ whole genome shotgun (WGS) entry which is preliminary data.</text>
</comment>
<dbReference type="RefSeq" id="WP_184098285.1">
    <property type="nucleotide sequence ID" value="NZ_JACHHN010000002.1"/>
</dbReference>
<dbReference type="GO" id="GO:0043565">
    <property type="term" value="F:sequence-specific DNA binding"/>
    <property type="evidence" value="ECO:0007669"/>
    <property type="project" value="TreeGrafter"/>
</dbReference>
<dbReference type="PROSITE" id="PS50931">
    <property type="entry name" value="HTH_LYSR"/>
    <property type="match status" value="1"/>
</dbReference>
<dbReference type="GO" id="GO:0006351">
    <property type="term" value="P:DNA-templated transcription"/>
    <property type="evidence" value="ECO:0007669"/>
    <property type="project" value="TreeGrafter"/>
</dbReference>
<dbReference type="InterPro" id="IPR036390">
    <property type="entry name" value="WH_DNA-bd_sf"/>
</dbReference>
<dbReference type="Gene3D" id="3.40.190.290">
    <property type="match status" value="1"/>
</dbReference>
<dbReference type="EMBL" id="JACHHN010000002">
    <property type="protein sequence ID" value="MBB5190328.1"/>
    <property type="molecule type" value="Genomic_DNA"/>
</dbReference>
<dbReference type="SUPFAM" id="SSF53850">
    <property type="entry name" value="Periplasmic binding protein-like II"/>
    <property type="match status" value="1"/>
</dbReference>
<dbReference type="Gene3D" id="1.10.10.10">
    <property type="entry name" value="Winged helix-like DNA-binding domain superfamily/Winged helix DNA-binding domain"/>
    <property type="match status" value="1"/>
</dbReference>
<dbReference type="SUPFAM" id="SSF46785">
    <property type="entry name" value="Winged helix' DNA-binding domain"/>
    <property type="match status" value="1"/>
</dbReference>
<dbReference type="PANTHER" id="PTHR30537">
    <property type="entry name" value="HTH-TYPE TRANSCRIPTIONAL REGULATOR"/>
    <property type="match status" value="1"/>
</dbReference>
<dbReference type="InterPro" id="IPR058163">
    <property type="entry name" value="LysR-type_TF_proteobact-type"/>
</dbReference>
<feature type="domain" description="HTH lysR-type" evidence="5">
    <location>
        <begin position="1"/>
        <end position="59"/>
    </location>
</feature>
<dbReference type="GO" id="GO:0003700">
    <property type="term" value="F:DNA-binding transcription factor activity"/>
    <property type="evidence" value="ECO:0007669"/>
    <property type="project" value="InterPro"/>
</dbReference>
<dbReference type="InterPro" id="IPR005119">
    <property type="entry name" value="LysR_subst-bd"/>
</dbReference>
<evidence type="ECO:0000259" key="5">
    <source>
        <dbReference type="PROSITE" id="PS50931"/>
    </source>
</evidence>
<evidence type="ECO:0000256" key="4">
    <source>
        <dbReference type="ARBA" id="ARBA00023163"/>
    </source>
</evidence>
<dbReference type="FunFam" id="3.40.190.290:FF:000001">
    <property type="entry name" value="Transcriptional regulator, LysR family"/>
    <property type="match status" value="1"/>
</dbReference>
<dbReference type="Pfam" id="PF00126">
    <property type="entry name" value="HTH_1"/>
    <property type="match status" value="1"/>
</dbReference>
<name>A0A840RCR1_9NEIS</name>
<gene>
    <name evidence="6" type="ORF">HNQ50_001050</name>
</gene>
<dbReference type="FunFam" id="1.10.10.10:FF:000001">
    <property type="entry name" value="LysR family transcriptional regulator"/>
    <property type="match status" value="1"/>
</dbReference>
<protein>
    <submittedName>
        <fullName evidence="6">DNA-binding transcriptional LysR family regulator</fullName>
    </submittedName>
</protein>